<dbReference type="Proteomes" id="UP000698173">
    <property type="component" value="Unassembled WGS sequence"/>
</dbReference>
<evidence type="ECO:0000313" key="1">
    <source>
        <dbReference type="EMBL" id="HJF33518.1"/>
    </source>
</evidence>
<name>A0A921G1Z4_SPOPS</name>
<evidence type="ECO:0000313" key="2">
    <source>
        <dbReference type="Proteomes" id="UP000698173"/>
    </source>
</evidence>
<sequence length="70" mass="8020">MQVEKENNVRFQLNGRRFILAGTNGNRTYLARNIDAESNEVLSYEGSSSLREVAHFSINSPILQNFLKNF</sequence>
<protein>
    <submittedName>
        <fullName evidence="1">Uncharacterized protein</fullName>
    </submittedName>
</protein>
<gene>
    <name evidence="1" type="ORF">K8V56_17280</name>
</gene>
<comment type="caution">
    <text evidence="1">The sequence shown here is derived from an EMBL/GenBank/DDBJ whole genome shotgun (WGS) entry which is preliminary data.</text>
</comment>
<organism evidence="1 2">
    <name type="scientific">Sporosarcina psychrophila</name>
    <name type="common">Bacillus psychrophilus</name>
    <dbReference type="NCBI Taxonomy" id="1476"/>
    <lineage>
        <taxon>Bacteria</taxon>
        <taxon>Bacillati</taxon>
        <taxon>Bacillota</taxon>
        <taxon>Bacilli</taxon>
        <taxon>Bacillales</taxon>
        <taxon>Caryophanaceae</taxon>
        <taxon>Sporosarcina</taxon>
    </lineage>
</organism>
<accession>A0A921G1Z4</accession>
<reference evidence="1" key="2">
    <citation type="submission" date="2021-09" db="EMBL/GenBank/DDBJ databases">
        <authorList>
            <person name="Gilroy R."/>
        </authorList>
    </citation>
    <scope>NUCLEOTIDE SEQUENCE</scope>
    <source>
        <strain evidence="1">CHK171-7178</strain>
    </source>
</reference>
<dbReference type="EMBL" id="DYWT01000263">
    <property type="protein sequence ID" value="HJF33518.1"/>
    <property type="molecule type" value="Genomic_DNA"/>
</dbReference>
<proteinExistence type="predicted"/>
<dbReference type="AlphaFoldDB" id="A0A921G1Z4"/>
<reference evidence="1" key="1">
    <citation type="journal article" date="2021" name="PeerJ">
        <title>Extensive microbial diversity within the chicken gut microbiome revealed by metagenomics and culture.</title>
        <authorList>
            <person name="Gilroy R."/>
            <person name="Ravi A."/>
            <person name="Getino M."/>
            <person name="Pursley I."/>
            <person name="Horton D.L."/>
            <person name="Alikhan N.F."/>
            <person name="Baker D."/>
            <person name="Gharbi K."/>
            <person name="Hall N."/>
            <person name="Watson M."/>
            <person name="Adriaenssens E.M."/>
            <person name="Foster-Nyarko E."/>
            <person name="Jarju S."/>
            <person name="Secka A."/>
            <person name="Antonio M."/>
            <person name="Oren A."/>
            <person name="Chaudhuri R.R."/>
            <person name="La Ragione R."/>
            <person name="Hildebrand F."/>
            <person name="Pallen M.J."/>
        </authorList>
    </citation>
    <scope>NUCLEOTIDE SEQUENCE</scope>
    <source>
        <strain evidence="1">CHK171-7178</strain>
    </source>
</reference>